<evidence type="ECO:0000313" key="2">
    <source>
        <dbReference type="Proteomes" id="UP001304895"/>
    </source>
</evidence>
<sequence length="145" mass="16254">MSNAAEELPTPNPTAVIQLFISVPLPHLSVAVQYLHYTVQIQARAYSLHSHPPDAELLPSWTKRQGSQFSHSPSTIHSPHFTDAILEKPANGNTRPPHGSLPFSSQRCIPERHSWRSLFSFSSFLSQLILSPLKRLLPRRSVPPH</sequence>
<dbReference type="AlphaFoldDB" id="A0AAN6UED2"/>
<dbReference type="Proteomes" id="UP001304895">
    <property type="component" value="Unassembled WGS sequence"/>
</dbReference>
<proteinExistence type="predicted"/>
<accession>A0AAN6UED2</accession>
<dbReference type="EMBL" id="MU853424">
    <property type="protein sequence ID" value="KAK4131443.1"/>
    <property type="molecule type" value="Genomic_DNA"/>
</dbReference>
<organism evidence="1 2">
    <name type="scientific">Trichocladium antarcticum</name>
    <dbReference type="NCBI Taxonomy" id="1450529"/>
    <lineage>
        <taxon>Eukaryota</taxon>
        <taxon>Fungi</taxon>
        <taxon>Dikarya</taxon>
        <taxon>Ascomycota</taxon>
        <taxon>Pezizomycotina</taxon>
        <taxon>Sordariomycetes</taxon>
        <taxon>Sordariomycetidae</taxon>
        <taxon>Sordariales</taxon>
        <taxon>Chaetomiaceae</taxon>
        <taxon>Trichocladium</taxon>
    </lineage>
</organism>
<reference evidence="1" key="2">
    <citation type="submission" date="2023-05" db="EMBL/GenBank/DDBJ databases">
        <authorList>
            <consortium name="Lawrence Berkeley National Laboratory"/>
            <person name="Steindorff A."/>
            <person name="Hensen N."/>
            <person name="Bonometti L."/>
            <person name="Westerberg I."/>
            <person name="Brannstrom I.O."/>
            <person name="Guillou S."/>
            <person name="Cros-Aarteil S."/>
            <person name="Calhoun S."/>
            <person name="Haridas S."/>
            <person name="Kuo A."/>
            <person name="Mondo S."/>
            <person name="Pangilinan J."/>
            <person name="Riley R."/>
            <person name="Labutti K."/>
            <person name="Andreopoulos B."/>
            <person name="Lipzen A."/>
            <person name="Chen C."/>
            <person name="Yanf M."/>
            <person name="Daum C."/>
            <person name="Ng V."/>
            <person name="Clum A."/>
            <person name="Ohm R."/>
            <person name="Martin F."/>
            <person name="Silar P."/>
            <person name="Natvig D."/>
            <person name="Lalanne C."/>
            <person name="Gautier V."/>
            <person name="Ament-Velasquez S.L."/>
            <person name="Kruys A."/>
            <person name="Hutchinson M.I."/>
            <person name="Powell A.J."/>
            <person name="Barry K."/>
            <person name="Miller A.N."/>
            <person name="Grigoriev I.V."/>
            <person name="Debuchy R."/>
            <person name="Gladieux P."/>
            <person name="Thoren M.H."/>
            <person name="Johannesson H."/>
        </authorList>
    </citation>
    <scope>NUCLEOTIDE SEQUENCE</scope>
    <source>
        <strain evidence="1">CBS 123565</strain>
    </source>
</reference>
<name>A0AAN6UED2_9PEZI</name>
<gene>
    <name evidence="1" type="ORF">BT67DRAFT_155750</name>
</gene>
<keyword evidence="2" id="KW-1185">Reference proteome</keyword>
<reference evidence="1" key="1">
    <citation type="journal article" date="2023" name="Mol. Phylogenet. Evol.">
        <title>Genome-scale phylogeny and comparative genomics of the fungal order Sordariales.</title>
        <authorList>
            <person name="Hensen N."/>
            <person name="Bonometti L."/>
            <person name="Westerberg I."/>
            <person name="Brannstrom I.O."/>
            <person name="Guillou S."/>
            <person name="Cros-Aarteil S."/>
            <person name="Calhoun S."/>
            <person name="Haridas S."/>
            <person name="Kuo A."/>
            <person name="Mondo S."/>
            <person name="Pangilinan J."/>
            <person name="Riley R."/>
            <person name="LaButti K."/>
            <person name="Andreopoulos B."/>
            <person name="Lipzen A."/>
            <person name="Chen C."/>
            <person name="Yan M."/>
            <person name="Daum C."/>
            <person name="Ng V."/>
            <person name="Clum A."/>
            <person name="Steindorff A."/>
            <person name="Ohm R.A."/>
            <person name="Martin F."/>
            <person name="Silar P."/>
            <person name="Natvig D.O."/>
            <person name="Lalanne C."/>
            <person name="Gautier V."/>
            <person name="Ament-Velasquez S.L."/>
            <person name="Kruys A."/>
            <person name="Hutchinson M.I."/>
            <person name="Powell A.J."/>
            <person name="Barry K."/>
            <person name="Miller A.N."/>
            <person name="Grigoriev I.V."/>
            <person name="Debuchy R."/>
            <person name="Gladieux P."/>
            <person name="Hiltunen Thoren M."/>
            <person name="Johannesson H."/>
        </authorList>
    </citation>
    <scope>NUCLEOTIDE SEQUENCE</scope>
    <source>
        <strain evidence="1">CBS 123565</strain>
    </source>
</reference>
<comment type="caution">
    <text evidence="1">The sequence shown here is derived from an EMBL/GenBank/DDBJ whole genome shotgun (WGS) entry which is preliminary data.</text>
</comment>
<evidence type="ECO:0000313" key="1">
    <source>
        <dbReference type="EMBL" id="KAK4131443.1"/>
    </source>
</evidence>
<protein>
    <submittedName>
        <fullName evidence="1">Uncharacterized protein</fullName>
    </submittedName>
</protein>